<evidence type="ECO:0000313" key="1">
    <source>
        <dbReference type="EMBL" id="MBD7916294.1"/>
    </source>
</evidence>
<accession>A0ABR8Q790</accession>
<proteinExistence type="predicted"/>
<organism evidence="1 2">
    <name type="scientific">Clostridium gallinarum</name>
    <dbReference type="NCBI Taxonomy" id="2762246"/>
    <lineage>
        <taxon>Bacteria</taxon>
        <taxon>Bacillati</taxon>
        <taxon>Bacillota</taxon>
        <taxon>Clostridia</taxon>
        <taxon>Eubacteriales</taxon>
        <taxon>Clostridiaceae</taxon>
        <taxon>Clostridium</taxon>
    </lineage>
</organism>
<dbReference type="Proteomes" id="UP000640335">
    <property type="component" value="Unassembled WGS sequence"/>
</dbReference>
<dbReference type="EMBL" id="JACSQZ010000071">
    <property type="protein sequence ID" value="MBD7916294.1"/>
    <property type="molecule type" value="Genomic_DNA"/>
</dbReference>
<name>A0ABR8Q790_9CLOT</name>
<evidence type="ECO:0000313" key="2">
    <source>
        <dbReference type="Proteomes" id="UP000640335"/>
    </source>
</evidence>
<comment type="caution">
    <text evidence="1">The sequence shown here is derived from an EMBL/GenBank/DDBJ whole genome shotgun (WGS) entry which is preliminary data.</text>
</comment>
<keyword evidence="2" id="KW-1185">Reference proteome</keyword>
<dbReference type="RefSeq" id="WP_191751038.1">
    <property type="nucleotide sequence ID" value="NZ_JACSQZ010000071.1"/>
</dbReference>
<gene>
    <name evidence="1" type="ORF">H9660_14195</name>
</gene>
<protein>
    <submittedName>
        <fullName evidence="1">Uncharacterized protein</fullName>
    </submittedName>
</protein>
<reference evidence="1 2" key="1">
    <citation type="submission" date="2020-08" db="EMBL/GenBank/DDBJ databases">
        <title>A Genomic Blueprint of the Chicken Gut Microbiome.</title>
        <authorList>
            <person name="Gilroy R."/>
            <person name="Ravi A."/>
            <person name="Getino M."/>
            <person name="Pursley I."/>
            <person name="Horton D.L."/>
            <person name="Alikhan N.-F."/>
            <person name="Baker D."/>
            <person name="Gharbi K."/>
            <person name="Hall N."/>
            <person name="Watson M."/>
            <person name="Adriaenssens E.M."/>
            <person name="Foster-Nyarko E."/>
            <person name="Jarju S."/>
            <person name="Secka A."/>
            <person name="Antonio M."/>
            <person name="Oren A."/>
            <person name="Chaudhuri R."/>
            <person name="La Ragione R.M."/>
            <person name="Hildebrand F."/>
            <person name="Pallen M.J."/>
        </authorList>
    </citation>
    <scope>NUCLEOTIDE SEQUENCE [LARGE SCALE GENOMIC DNA]</scope>
    <source>
        <strain evidence="1 2">Sa3CUN1</strain>
    </source>
</reference>
<sequence length="166" mass="19610">MEDIEKSKSIIEELYYRLINIRRNKSLKEEVIDPKSNSISLVYSEIEQDYIEFLRKSKYTCALHCVSENINISLKGKDDEIGEVLFIKINKNNKVYGSDGHIHWGDLESSREFVINDDFSIYEIKEGKMIPLEYHYLSKQYLINIGIIKIYILEILNFFSERNINT</sequence>